<proteinExistence type="predicted"/>
<evidence type="ECO:0000256" key="1">
    <source>
        <dbReference type="SAM" id="SignalP"/>
    </source>
</evidence>
<reference evidence="2" key="1">
    <citation type="submission" date="2022-08" db="EMBL/GenBank/DDBJ databases">
        <authorList>
            <consortium name="DOE Joint Genome Institute"/>
            <person name="Min B."/>
            <person name="Riley R."/>
            <person name="Sierra-Patev S."/>
            <person name="Naranjo-Ortiz M."/>
            <person name="Looney B."/>
            <person name="Konkel Z."/>
            <person name="Slot J.C."/>
            <person name="Sakamoto Y."/>
            <person name="Steenwyk J.L."/>
            <person name="Rokas A."/>
            <person name="Carro J."/>
            <person name="Camarero S."/>
            <person name="Ferreira P."/>
            <person name="Molpeceres G."/>
            <person name="Ruiz-Duenas F.J."/>
            <person name="Serrano A."/>
            <person name="Henrissat B."/>
            <person name="Drula E."/>
            <person name="Hughes K.W."/>
            <person name="Mata J.L."/>
            <person name="Ishikawa N.K."/>
            <person name="Vargas-Isla R."/>
            <person name="Ushijima S."/>
            <person name="Smith C.A."/>
            <person name="Ahrendt S."/>
            <person name="Andreopoulos W."/>
            <person name="He G."/>
            <person name="Labutti K."/>
            <person name="Lipzen A."/>
            <person name="Ng V."/>
            <person name="Sandor L."/>
            <person name="Barry K."/>
            <person name="Martinez A.T."/>
            <person name="Xiao Y."/>
            <person name="Gibbons J.G."/>
            <person name="Terashima K."/>
            <person name="Hibbett D.S."/>
            <person name="Grigoriev I.V."/>
        </authorList>
    </citation>
    <scope>NUCLEOTIDE SEQUENCE</scope>
    <source>
        <strain evidence="2">TFB9207</strain>
    </source>
</reference>
<accession>A0AA38P0U4</accession>
<name>A0AA38P0U4_9AGAR</name>
<keyword evidence="3" id="KW-1185">Reference proteome</keyword>
<dbReference type="EMBL" id="MU806580">
    <property type="protein sequence ID" value="KAJ3834115.1"/>
    <property type="molecule type" value="Genomic_DNA"/>
</dbReference>
<evidence type="ECO:0000313" key="2">
    <source>
        <dbReference type="EMBL" id="KAJ3834115.1"/>
    </source>
</evidence>
<dbReference type="AlphaFoldDB" id="A0AA38P0U4"/>
<evidence type="ECO:0000313" key="3">
    <source>
        <dbReference type="Proteomes" id="UP001163846"/>
    </source>
</evidence>
<sequence length="144" mass="15525">MRLSLAHLVLALATTTSTFAAPAQTTSAVTLDPRDGSAIEVVLIGDSKGKTLDSPVSSIEPLEVQEGLERVRARYAHIGESSRPFQVLNGFNTETKDTKGFMCAMTGLGVCKNGFWCQYSVPYDKTKNPVAFGQLPDASIRNML</sequence>
<gene>
    <name evidence="2" type="ORF">F5878DRAFT_645395</name>
</gene>
<comment type="caution">
    <text evidence="2">The sequence shown here is derived from an EMBL/GenBank/DDBJ whole genome shotgun (WGS) entry which is preliminary data.</text>
</comment>
<organism evidence="2 3">
    <name type="scientific">Lentinula raphanica</name>
    <dbReference type="NCBI Taxonomy" id="153919"/>
    <lineage>
        <taxon>Eukaryota</taxon>
        <taxon>Fungi</taxon>
        <taxon>Dikarya</taxon>
        <taxon>Basidiomycota</taxon>
        <taxon>Agaricomycotina</taxon>
        <taxon>Agaricomycetes</taxon>
        <taxon>Agaricomycetidae</taxon>
        <taxon>Agaricales</taxon>
        <taxon>Marasmiineae</taxon>
        <taxon>Omphalotaceae</taxon>
        <taxon>Lentinula</taxon>
    </lineage>
</organism>
<feature type="signal peptide" evidence="1">
    <location>
        <begin position="1"/>
        <end position="20"/>
    </location>
</feature>
<dbReference type="Proteomes" id="UP001163846">
    <property type="component" value="Unassembled WGS sequence"/>
</dbReference>
<protein>
    <submittedName>
        <fullName evidence="2">Uncharacterized protein</fullName>
    </submittedName>
</protein>
<keyword evidence="1" id="KW-0732">Signal</keyword>
<feature type="chain" id="PRO_5041413637" evidence="1">
    <location>
        <begin position="21"/>
        <end position="144"/>
    </location>
</feature>